<name>A0A318N1N2_9PROT</name>
<feature type="binding site" evidence="9">
    <location>
        <position position="328"/>
    </location>
    <ligand>
        <name>3-phosphoshikimate</name>
        <dbReference type="ChEBI" id="CHEBI:145989"/>
    </ligand>
</feature>
<dbReference type="FunFam" id="3.65.10.10:FF:000005">
    <property type="entry name" value="3-phosphoshikimate 1-carboxyvinyltransferase"/>
    <property type="match status" value="1"/>
</dbReference>
<comment type="similarity">
    <text evidence="3 9">Belongs to the EPSP synthase family.</text>
</comment>
<dbReference type="InterPro" id="IPR036968">
    <property type="entry name" value="Enolpyruvate_Tfrase_sf"/>
</dbReference>
<comment type="catalytic activity">
    <reaction evidence="8">
        <text>3-phosphoshikimate + phosphoenolpyruvate = 5-O-(1-carboxyvinyl)-3-phosphoshikimate + phosphate</text>
        <dbReference type="Rhea" id="RHEA:21256"/>
        <dbReference type="ChEBI" id="CHEBI:43474"/>
        <dbReference type="ChEBI" id="CHEBI:57701"/>
        <dbReference type="ChEBI" id="CHEBI:58702"/>
        <dbReference type="ChEBI" id="CHEBI:145989"/>
        <dbReference type="EC" id="2.5.1.19"/>
    </reaction>
    <physiologicalReaction direction="left-to-right" evidence="8">
        <dbReference type="Rhea" id="RHEA:21257"/>
    </physiologicalReaction>
</comment>
<dbReference type="GO" id="GO:0009073">
    <property type="term" value="P:aromatic amino acid family biosynthetic process"/>
    <property type="evidence" value="ECO:0007669"/>
    <property type="project" value="UniProtKB-KW"/>
</dbReference>
<evidence type="ECO:0000256" key="1">
    <source>
        <dbReference type="ARBA" id="ARBA00002174"/>
    </source>
</evidence>
<feature type="binding site" evidence="9">
    <location>
        <position position="403"/>
    </location>
    <ligand>
        <name>phosphoenolpyruvate</name>
        <dbReference type="ChEBI" id="CHEBI:58702"/>
    </ligand>
</feature>
<keyword evidence="12" id="KW-1185">Reference proteome</keyword>
<comment type="pathway">
    <text evidence="2 9">Metabolic intermediate biosynthesis; chorismate biosynthesis; chorismate from D-erythrose 4-phosphate and phosphoenolpyruvate: step 6/7.</text>
</comment>
<dbReference type="Pfam" id="PF00275">
    <property type="entry name" value="EPSP_synthase"/>
    <property type="match status" value="1"/>
</dbReference>
<dbReference type="FunFam" id="3.65.10.10:FF:000006">
    <property type="entry name" value="3-phosphoshikimate 1-carboxyvinyltransferase"/>
    <property type="match status" value="1"/>
</dbReference>
<dbReference type="SUPFAM" id="SSF55205">
    <property type="entry name" value="EPT/RTPC-like"/>
    <property type="match status" value="1"/>
</dbReference>
<dbReference type="GO" id="GO:0003866">
    <property type="term" value="F:3-phosphoshikimate 1-carboxyvinyltransferase activity"/>
    <property type="evidence" value="ECO:0007669"/>
    <property type="project" value="UniProtKB-UniRule"/>
</dbReference>
<dbReference type="PANTHER" id="PTHR21090">
    <property type="entry name" value="AROM/DEHYDROQUINATE SYNTHASE"/>
    <property type="match status" value="1"/>
</dbReference>
<feature type="binding site" evidence="9">
    <location>
        <position position="102"/>
    </location>
    <ligand>
        <name>phosphoenolpyruvate</name>
        <dbReference type="ChEBI" id="CHEBI:58702"/>
    </ligand>
</feature>
<keyword evidence="4 9" id="KW-0963">Cytoplasm</keyword>
<dbReference type="OrthoDB" id="9809920at2"/>
<feature type="binding site" evidence="9">
    <location>
        <position position="177"/>
    </location>
    <ligand>
        <name>phosphoenolpyruvate</name>
        <dbReference type="ChEBI" id="CHEBI:58702"/>
    </ligand>
</feature>
<dbReference type="CDD" id="cd01556">
    <property type="entry name" value="EPSP_synthase"/>
    <property type="match status" value="1"/>
</dbReference>
<feature type="active site" description="Proton acceptor" evidence="9">
    <location>
        <position position="328"/>
    </location>
</feature>
<evidence type="ECO:0000313" key="12">
    <source>
        <dbReference type="Proteomes" id="UP000247565"/>
    </source>
</evidence>
<dbReference type="GO" id="GO:0008652">
    <property type="term" value="P:amino acid biosynthetic process"/>
    <property type="evidence" value="ECO:0007669"/>
    <property type="project" value="UniProtKB-KW"/>
</dbReference>
<keyword evidence="7 9" id="KW-0057">Aromatic amino acid biosynthesis</keyword>
<dbReference type="InterPro" id="IPR023193">
    <property type="entry name" value="EPSP_synthase_CS"/>
</dbReference>
<protein>
    <recommendedName>
        <fullName evidence="9">3-phosphoshikimate 1-carboxyvinyltransferase</fullName>
        <ecNumber evidence="9">2.5.1.19</ecNumber>
    </recommendedName>
    <alternativeName>
        <fullName evidence="9">5-enolpyruvylshikimate-3-phosphate synthase</fullName>
        <shortName evidence="9">EPSP synthase</shortName>
        <shortName evidence="9">EPSPS</shortName>
    </alternativeName>
</protein>
<dbReference type="GO" id="GO:0005737">
    <property type="term" value="C:cytoplasm"/>
    <property type="evidence" value="ECO:0007669"/>
    <property type="project" value="UniProtKB-SubCell"/>
</dbReference>
<comment type="subunit">
    <text evidence="9">Monomer.</text>
</comment>
<dbReference type="GO" id="GO:0009423">
    <property type="term" value="P:chorismate biosynthetic process"/>
    <property type="evidence" value="ECO:0007669"/>
    <property type="project" value="UniProtKB-UniRule"/>
</dbReference>
<feature type="binding site" evidence="9">
    <location>
        <position position="175"/>
    </location>
    <ligand>
        <name>3-phosphoshikimate</name>
        <dbReference type="ChEBI" id="CHEBI:145989"/>
    </ligand>
</feature>
<dbReference type="Gene3D" id="3.65.10.10">
    <property type="entry name" value="Enolpyruvate transferase domain"/>
    <property type="match status" value="2"/>
</dbReference>
<evidence type="ECO:0000313" key="11">
    <source>
        <dbReference type="EMBL" id="PXZ00861.1"/>
    </source>
</evidence>
<feature type="binding site" evidence="9">
    <location>
        <position position="355"/>
    </location>
    <ligand>
        <name>3-phosphoshikimate</name>
        <dbReference type="ChEBI" id="CHEBI:145989"/>
    </ligand>
</feature>
<dbReference type="InterPro" id="IPR001986">
    <property type="entry name" value="Enolpyruvate_Tfrase_dom"/>
</dbReference>
<dbReference type="EMBL" id="QGLT01000002">
    <property type="protein sequence ID" value="PXZ00861.1"/>
    <property type="molecule type" value="Genomic_DNA"/>
</dbReference>
<reference evidence="11 12" key="1">
    <citation type="submission" date="2018-05" db="EMBL/GenBank/DDBJ databases">
        <title>Reference genomes for bee gut microbiota database.</title>
        <authorList>
            <person name="Ellegaard K.M."/>
        </authorList>
    </citation>
    <scope>NUCLEOTIDE SEQUENCE [LARGE SCALE GENOMIC DNA]</scope>
    <source>
        <strain evidence="11 12">ESL0284</strain>
    </source>
</reference>
<evidence type="ECO:0000256" key="9">
    <source>
        <dbReference type="HAMAP-Rule" id="MF_00210"/>
    </source>
</evidence>
<organism evidence="11 12">
    <name type="scientific">Commensalibacter melissae</name>
    <dbReference type="NCBI Taxonomy" id="2070537"/>
    <lineage>
        <taxon>Bacteria</taxon>
        <taxon>Pseudomonadati</taxon>
        <taxon>Pseudomonadota</taxon>
        <taxon>Alphaproteobacteria</taxon>
        <taxon>Acetobacterales</taxon>
        <taxon>Acetobacteraceae</taxon>
    </lineage>
</organism>
<evidence type="ECO:0000256" key="5">
    <source>
        <dbReference type="ARBA" id="ARBA00022605"/>
    </source>
</evidence>
<gene>
    <name evidence="9 11" type="primary">aroA</name>
    <name evidence="11" type="ORF">DK869_04150</name>
</gene>
<accession>A0A318N1N2</accession>
<evidence type="ECO:0000256" key="8">
    <source>
        <dbReference type="ARBA" id="ARBA00044633"/>
    </source>
</evidence>
<dbReference type="NCBIfam" id="TIGR01356">
    <property type="entry name" value="aroA"/>
    <property type="match status" value="1"/>
</dbReference>
<comment type="caution">
    <text evidence="11">The sequence shown here is derived from an EMBL/GenBank/DDBJ whole genome shotgun (WGS) entry which is preliminary data.</text>
</comment>
<evidence type="ECO:0000256" key="2">
    <source>
        <dbReference type="ARBA" id="ARBA00004811"/>
    </source>
</evidence>
<dbReference type="HAMAP" id="MF_00210">
    <property type="entry name" value="EPSP_synth"/>
    <property type="match status" value="1"/>
</dbReference>
<dbReference type="AlphaFoldDB" id="A0A318N1N2"/>
<sequence length="447" mass="48081">MTVTHSKRPLVVSFLQQPLKGKVNVPGDKSISHRALMLSALANGETKITGLLEGEDVMQTAQVMRALGAIIHQKAPGEWHVIGKGVGYLNEPDDVLNMGNSGTSARLLSGILSTHNIFSVMTGDCSLRKRPMRRVIEPLSQTGAQFITRNEGRLPMAIKGVEKANPVTYRLPVASAQVKSAILLAGLNANGMTIVEEPIATRDHTENMLNHFGVKVDISTLAEKGRKICLQGPTKLVAKDVNVPGDPSSAAFVMVAGLIISGSEILIENVGLNPLRTGIIEALKMMGANLQISNKRQEGGEITGDIIVKNTTLKGVDLPVSIVPSMIDEFPILSVAAAYAKGESRFRGLAELRVKESDRFNSIINMLRKNGVSVESHGDDMIIEGTFGNILGGGEVETHMDHRLAMSASILGLVAKKTITIDDIRFIRTSFPGYFELMNSLGCGFQI</sequence>
<evidence type="ECO:0000259" key="10">
    <source>
        <dbReference type="Pfam" id="PF00275"/>
    </source>
</evidence>
<feature type="binding site" evidence="9">
    <location>
        <position position="29"/>
    </location>
    <ligand>
        <name>phosphoenolpyruvate</name>
        <dbReference type="ChEBI" id="CHEBI:58702"/>
    </ligand>
</feature>
<feature type="binding site" evidence="9">
    <location>
        <position position="34"/>
    </location>
    <ligand>
        <name>3-phosphoshikimate</name>
        <dbReference type="ChEBI" id="CHEBI:145989"/>
    </ligand>
</feature>
<evidence type="ECO:0000256" key="6">
    <source>
        <dbReference type="ARBA" id="ARBA00022679"/>
    </source>
</evidence>
<feature type="binding site" evidence="9">
    <location>
        <position position="29"/>
    </location>
    <ligand>
        <name>3-phosphoshikimate</name>
        <dbReference type="ChEBI" id="CHEBI:145989"/>
    </ligand>
</feature>
<keyword evidence="6 9" id="KW-0808">Transferase</keyword>
<dbReference type="EC" id="2.5.1.19" evidence="9"/>
<comment type="function">
    <text evidence="1 9">Catalyzes the transfer of the enolpyruvyl moiety of phosphoenolpyruvate (PEP) to the 5-hydroxyl of shikimate-3-phosphate (S3P) to produce enolpyruvyl shikimate-3-phosphate and inorganic phosphate.</text>
</comment>
<feature type="binding site" evidence="9">
    <location>
        <position position="130"/>
    </location>
    <ligand>
        <name>phosphoenolpyruvate</name>
        <dbReference type="ChEBI" id="CHEBI:58702"/>
    </ligand>
</feature>
<comment type="caution">
    <text evidence="9">Lacks conserved residue(s) required for the propagation of feature annotation.</text>
</comment>
<dbReference type="InterPro" id="IPR006264">
    <property type="entry name" value="EPSP_synthase"/>
</dbReference>
<dbReference type="PIRSF" id="PIRSF000505">
    <property type="entry name" value="EPSPS"/>
    <property type="match status" value="1"/>
</dbReference>
<dbReference type="Proteomes" id="UP000247565">
    <property type="component" value="Unassembled WGS sequence"/>
</dbReference>
<feature type="binding site" evidence="9">
    <location>
        <position position="359"/>
    </location>
    <ligand>
        <name>phosphoenolpyruvate</name>
        <dbReference type="ChEBI" id="CHEBI:58702"/>
    </ligand>
</feature>
<feature type="binding site" evidence="9">
    <location>
        <position position="30"/>
    </location>
    <ligand>
        <name>3-phosphoshikimate</name>
        <dbReference type="ChEBI" id="CHEBI:145989"/>
    </ligand>
</feature>
<dbReference type="PANTHER" id="PTHR21090:SF5">
    <property type="entry name" value="PENTAFUNCTIONAL AROM POLYPEPTIDE"/>
    <property type="match status" value="1"/>
</dbReference>
<proteinExistence type="inferred from homology"/>
<feature type="binding site" evidence="9">
    <location>
        <position position="177"/>
    </location>
    <ligand>
        <name>3-phosphoshikimate</name>
        <dbReference type="ChEBI" id="CHEBI:145989"/>
    </ligand>
</feature>
<dbReference type="UniPathway" id="UPA00053">
    <property type="reaction ID" value="UER00089"/>
</dbReference>
<evidence type="ECO:0000256" key="7">
    <source>
        <dbReference type="ARBA" id="ARBA00023141"/>
    </source>
</evidence>
<evidence type="ECO:0000256" key="3">
    <source>
        <dbReference type="ARBA" id="ARBA00009948"/>
    </source>
</evidence>
<evidence type="ECO:0000256" key="4">
    <source>
        <dbReference type="ARBA" id="ARBA00022490"/>
    </source>
</evidence>
<dbReference type="InterPro" id="IPR013792">
    <property type="entry name" value="RNA3'P_cycl/enolpyr_Trfase_a/b"/>
</dbReference>
<dbReference type="RefSeq" id="WP_110439001.1">
    <property type="nucleotide sequence ID" value="NZ_CP046393.1"/>
</dbReference>
<comment type="subcellular location">
    <subcellularLocation>
        <location evidence="9">Cytoplasm</location>
    </subcellularLocation>
</comment>
<dbReference type="PROSITE" id="PS00104">
    <property type="entry name" value="EPSP_SYNTHASE_1"/>
    <property type="match status" value="1"/>
</dbReference>
<feature type="domain" description="Enolpyruvate transferase" evidence="10">
    <location>
        <begin position="17"/>
        <end position="436"/>
    </location>
</feature>
<keyword evidence="5 9" id="KW-0028">Amino-acid biosynthesis</keyword>